<dbReference type="Pfam" id="PF07589">
    <property type="entry name" value="PEP-CTERM"/>
    <property type="match status" value="1"/>
</dbReference>
<accession>A0A2D2DNA8</accession>
<evidence type="ECO:0000313" key="4">
    <source>
        <dbReference type="Proteomes" id="UP000229897"/>
    </source>
</evidence>
<evidence type="ECO:0000256" key="1">
    <source>
        <dbReference type="SAM" id="SignalP"/>
    </source>
</evidence>
<sequence length="207" mass="21167">MFFERLRMTVVFLLALGVAPGVAQAALVADTGTPSNAVGAGWAFNSGHSYAGRFSVLSDLTINSVEGYFSTDAGAVSISLFSNRADGEGGFIPGSALRSASFATGLGEAAWHGAAGLNWAVEQGSYWVVFTSTYGSESQASMPGSVASALDGYALEQGGQWHDAAGLGLDQGLRVDASAMAVPEPGSMALFGLGLAVVGMMSRRKRA</sequence>
<protein>
    <recommendedName>
        <fullName evidence="2">Ice-binding protein C-terminal domain-containing protein</fullName>
    </recommendedName>
</protein>
<keyword evidence="4" id="KW-1185">Reference proteome</keyword>
<dbReference type="KEGG" id="mass:CR152_19445"/>
<evidence type="ECO:0000259" key="2">
    <source>
        <dbReference type="Pfam" id="PF07589"/>
    </source>
</evidence>
<feature type="chain" id="PRO_5013850782" description="Ice-binding protein C-terminal domain-containing protein" evidence="1">
    <location>
        <begin position="26"/>
        <end position="207"/>
    </location>
</feature>
<organism evidence="3 4">
    <name type="scientific">Massilia violaceinigra</name>
    <dbReference type="NCBI Taxonomy" id="2045208"/>
    <lineage>
        <taxon>Bacteria</taxon>
        <taxon>Pseudomonadati</taxon>
        <taxon>Pseudomonadota</taxon>
        <taxon>Betaproteobacteria</taxon>
        <taxon>Burkholderiales</taxon>
        <taxon>Oxalobacteraceae</taxon>
        <taxon>Telluria group</taxon>
        <taxon>Massilia</taxon>
    </lineage>
</organism>
<keyword evidence="1" id="KW-0732">Signal</keyword>
<gene>
    <name evidence="3" type="ORF">CR152_19445</name>
</gene>
<dbReference type="Proteomes" id="UP000229897">
    <property type="component" value="Chromosome"/>
</dbReference>
<feature type="signal peptide" evidence="1">
    <location>
        <begin position="1"/>
        <end position="25"/>
    </location>
</feature>
<dbReference type="AlphaFoldDB" id="A0A2D2DNA8"/>
<evidence type="ECO:0000313" key="3">
    <source>
        <dbReference type="EMBL" id="ATQ76457.1"/>
    </source>
</evidence>
<reference evidence="3" key="1">
    <citation type="submission" date="2017-10" db="EMBL/GenBank/DDBJ databases">
        <title>Massilia psychrophilum sp. nov., a novel purple-pigmented bacterium isolated from Tianshan glacier, Xinjiang Municipality, China.</title>
        <authorList>
            <person name="Wang H."/>
        </authorList>
    </citation>
    <scope>NUCLEOTIDE SEQUENCE [LARGE SCALE GENOMIC DNA]</scope>
    <source>
        <strain evidence="3">B2</strain>
    </source>
</reference>
<dbReference type="EMBL" id="CP024608">
    <property type="protein sequence ID" value="ATQ76457.1"/>
    <property type="molecule type" value="Genomic_DNA"/>
</dbReference>
<proteinExistence type="predicted"/>
<dbReference type="NCBIfam" id="TIGR02595">
    <property type="entry name" value="PEP_CTERM"/>
    <property type="match status" value="1"/>
</dbReference>
<dbReference type="InterPro" id="IPR013424">
    <property type="entry name" value="Ice-binding_C"/>
</dbReference>
<feature type="domain" description="Ice-binding protein C-terminal" evidence="2">
    <location>
        <begin position="181"/>
        <end position="204"/>
    </location>
</feature>
<name>A0A2D2DNA8_9BURK</name>